<dbReference type="InterPro" id="IPR050523">
    <property type="entry name" value="AKR_Detox_Biosynth"/>
</dbReference>
<organism evidence="3 4">
    <name type="scientific">Synoicihabitans lomoniglobus</name>
    <dbReference type="NCBI Taxonomy" id="2909285"/>
    <lineage>
        <taxon>Bacteria</taxon>
        <taxon>Pseudomonadati</taxon>
        <taxon>Verrucomicrobiota</taxon>
        <taxon>Opitutia</taxon>
        <taxon>Opitutales</taxon>
        <taxon>Opitutaceae</taxon>
        <taxon>Synoicihabitans</taxon>
    </lineage>
</organism>
<keyword evidence="4" id="KW-1185">Reference proteome</keyword>
<reference evidence="3" key="1">
    <citation type="submission" date="2023-03" db="EMBL/GenBank/DDBJ databases">
        <title>Lomoglobus Profundus gen. nov., sp. nov., a novel member of the phylum Verrucomicrobia, isolated from deep-marine sediment of South China Sea.</title>
        <authorList>
            <person name="Ahmad T."/>
            <person name="Ishaq S.E."/>
            <person name="Wang F."/>
        </authorList>
    </citation>
    <scope>NUCLEOTIDE SEQUENCE</scope>
    <source>
        <strain evidence="3">LMO-M01</strain>
    </source>
</reference>
<dbReference type="InterPro" id="IPR036812">
    <property type="entry name" value="NAD(P)_OxRdtase_dom_sf"/>
</dbReference>
<dbReference type="PANTHER" id="PTHR43364:SF4">
    <property type="entry name" value="NAD(P)-LINKED OXIDOREDUCTASE SUPERFAMILY PROTEIN"/>
    <property type="match status" value="1"/>
</dbReference>
<dbReference type="Gene3D" id="3.20.20.100">
    <property type="entry name" value="NADP-dependent oxidoreductase domain"/>
    <property type="match status" value="1"/>
</dbReference>
<dbReference type="PANTHER" id="PTHR43364">
    <property type="entry name" value="NADH-SPECIFIC METHYLGLYOXAL REDUCTASE-RELATED"/>
    <property type="match status" value="1"/>
</dbReference>
<dbReference type="RefSeq" id="WP_330928542.1">
    <property type="nucleotide sequence ID" value="NZ_CP119075.1"/>
</dbReference>
<protein>
    <submittedName>
        <fullName evidence="3">Aldo/keto reductase</fullName>
    </submittedName>
</protein>
<sequence length="137" mass="14721">MLYRPLAGLEAVSALCLGAGPFGSQLPAARAYDLLDAFVNVGGNFIDTAHIYGAWAPQGENGGCGNSEVTVGRWLRQNGHRDRMIVATKGGHPDFATGETRLTREGLRRFRACANWSSMMCRNRVTCQPCGASASRC</sequence>
<dbReference type="KEGG" id="slom:PXH66_12705"/>
<dbReference type="Proteomes" id="UP001218638">
    <property type="component" value="Chromosome"/>
</dbReference>
<evidence type="ECO:0000313" key="4">
    <source>
        <dbReference type="Proteomes" id="UP001218638"/>
    </source>
</evidence>
<evidence type="ECO:0000313" key="3">
    <source>
        <dbReference type="EMBL" id="WED63190.1"/>
    </source>
</evidence>
<name>A0AAE9ZUT2_9BACT</name>
<evidence type="ECO:0000256" key="1">
    <source>
        <dbReference type="ARBA" id="ARBA00023002"/>
    </source>
</evidence>
<proteinExistence type="predicted"/>
<dbReference type="AlphaFoldDB" id="A0AAE9ZUT2"/>
<dbReference type="EMBL" id="CP119075">
    <property type="protein sequence ID" value="WED63190.1"/>
    <property type="molecule type" value="Genomic_DNA"/>
</dbReference>
<dbReference type="SUPFAM" id="SSF51430">
    <property type="entry name" value="NAD(P)-linked oxidoreductase"/>
    <property type="match status" value="1"/>
</dbReference>
<dbReference type="InterPro" id="IPR023210">
    <property type="entry name" value="NADP_OxRdtase_dom"/>
</dbReference>
<evidence type="ECO:0000259" key="2">
    <source>
        <dbReference type="Pfam" id="PF00248"/>
    </source>
</evidence>
<keyword evidence="1" id="KW-0560">Oxidoreductase</keyword>
<feature type="domain" description="NADP-dependent oxidoreductase" evidence="2">
    <location>
        <begin position="15"/>
        <end position="108"/>
    </location>
</feature>
<dbReference type="Pfam" id="PF00248">
    <property type="entry name" value="Aldo_ket_red"/>
    <property type="match status" value="1"/>
</dbReference>
<accession>A0AAE9ZUT2</accession>
<gene>
    <name evidence="3" type="ORF">PXH66_12705</name>
</gene>
<dbReference type="GO" id="GO:0016491">
    <property type="term" value="F:oxidoreductase activity"/>
    <property type="evidence" value="ECO:0007669"/>
    <property type="project" value="UniProtKB-KW"/>
</dbReference>